<dbReference type="Proteomes" id="UP001341840">
    <property type="component" value="Unassembled WGS sequence"/>
</dbReference>
<reference evidence="1 2" key="1">
    <citation type="journal article" date="2023" name="Plants (Basel)">
        <title>Bridging the Gap: Combining Genomics and Transcriptomics Approaches to Understand Stylosanthes scabra, an Orphan Legume from the Brazilian Caatinga.</title>
        <authorList>
            <person name="Ferreira-Neto J.R.C."/>
            <person name="da Silva M.D."/>
            <person name="Binneck E."/>
            <person name="de Melo N.F."/>
            <person name="da Silva R.H."/>
            <person name="de Melo A.L.T.M."/>
            <person name="Pandolfi V."/>
            <person name="Bustamante F.O."/>
            <person name="Brasileiro-Vidal A.C."/>
            <person name="Benko-Iseppon A.M."/>
        </authorList>
    </citation>
    <scope>NUCLEOTIDE SEQUENCE [LARGE SCALE GENOMIC DNA]</scope>
    <source>
        <tissue evidence="1">Leaves</tissue>
    </source>
</reference>
<keyword evidence="2" id="KW-1185">Reference proteome</keyword>
<gene>
    <name evidence="1" type="ORF">PIB30_075564</name>
</gene>
<sequence>APIDARFAATRSSCHPPYVHLTCNAWYNLELGDRCPQAWVSLMVVDGELVVDVVDGSKDVERLCLDARWCNQESRVHIELGVQGSESTPSSRFHKLPGIESSRLVHEPIRFYSDFKFNVQNTLRVDSSSSESIPMSDEVILKNDSMTNEVITSHVYCHPCFTKS</sequence>
<evidence type="ECO:0000313" key="1">
    <source>
        <dbReference type="EMBL" id="MED6113949.1"/>
    </source>
</evidence>
<accession>A0ABU6QPL4</accession>
<evidence type="ECO:0000313" key="2">
    <source>
        <dbReference type="Proteomes" id="UP001341840"/>
    </source>
</evidence>
<name>A0ABU6QPL4_9FABA</name>
<dbReference type="EMBL" id="JASCZI010000967">
    <property type="protein sequence ID" value="MED6113949.1"/>
    <property type="molecule type" value="Genomic_DNA"/>
</dbReference>
<comment type="caution">
    <text evidence="1">The sequence shown here is derived from an EMBL/GenBank/DDBJ whole genome shotgun (WGS) entry which is preliminary data.</text>
</comment>
<protein>
    <submittedName>
        <fullName evidence="1">Uncharacterized protein</fullName>
    </submittedName>
</protein>
<feature type="non-terminal residue" evidence="1">
    <location>
        <position position="1"/>
    </location>
</feature>
<organism evidence="1 2">
    <name type="scientific">Stylosanthes scabra</name>
    <dbReference type="NCBI Taxonomy" id="79078"/>
    <lineage>
        <taxon>Eukaryota</taxon>
        <taxon>Viridiplantae</taxon>
        <taxon>Streptophyta</taxon>
        <taxon>Embryophyta</taxon>
        <taxon>Tracheophyta</taxon>
        <taxon>Spermatophyta</taxon>
        <taxon>Magnoliopsida</taxon>
        <taxon>eudicotyledons</taxon>
        <taxon>Gunneridae</taxon>
        <taxon>Pentapetalae</taxon>
        <taxon>rosids</taxon>
        <taxon>fabids</taxon>
        <taxon>Fabales</taxon>
        <taxon>Fabaceae</taxon>
        <taxon>Papilionoideae</taxon>
        <taxon>50 kb inversion clade</taxon>
        <taxon>dalbergioids sensu lato</taxon>
        <taxon>Dalbergieae</taxon>
        <taxon>Pterocarpus clade</taxon>
        <taxon>Stylosanthes</taxon>
    </lineage>
</organism>
<proteinExistence type="predicted"/>